<feature type="chain" id="PRO_5040296884" description="Carbohydrate-binding module family 19 domain-containing protein" evidence="2">
    <location>
        <begin position="22"/>
        <end position="291"/>
    </location>
</feature>
<feature type="region of interest" description="Disordered" evidence="1">
    <location>
        <begin position="264"/>
        <end position="291"/>
    </location>
</feature>
<evidence type="ECO:0000256" key="2">
    <source>
        <dbReference type="SAM" id="SignalP"/>
    </source>
</evidence>
<evidence type="ECO:0008006" key="5">
    <source>
        <dbReference type="Google" id="ProtNLM"/>
    </source>
</evidence>
<name>A0A9P7GAH7_9AGAR</name>
<dbReference type="Proteomes" id="UP000775547">
    <property type="component" value="Unassembled WGS sequence"/>
</dbReference>
<proteinExistence type="predicted"/>
<dbReference type="AlphaFoldDB" id="A0A9P7GAH7"/>
<feature type="compositionally biased region" description="Low complexity" evidence="1">
    <location>
        <begin position="160"/>
        <end position="169"/>
    </location>
</feature>
<feature type="signal peptide" evidence="2">
    <location>
        <begin position="1"/>
        <end position="21"/>
    </location>
</feature>
<keyword evidence="4" id="KW-1185">Reference proteome</keyword>
<feature type="compositionally biased region" description="Polar residues" evidence="1">
    <location>
        <begin position="264"/>
        <end position="284"/>
    </location>
</feature>
<protein>
    <recommendedName>
        <fullName evidence="5">Carbohydrate-binding module family 19 domain-containing protein</fullName>
    </recommendedName>
</protein>
<dbReference type="EMBL" id="JABCKV010000099">
    <property type="protein sequence ID" value="KAG5643705.1"/>
    <property type="molecule type" value="Genomic_DNA"/>
</dbReference>
<keyword evidence="2" id="KW-0732">Signal</keyword>
<evidence type="ECO:0000256" key="1">
    <source>
        <dbReference type="SAM" id="MobiDB-lite"/>
    </source>
</evidence>
<sequence>MLSSSITTFTLLVTMAMLALAAPTLDATTLLRSGQEAQRLNVAFQNMKASDVCTNGEKACMSGGIAACRDGAWAVPQGLCSKTQDCFALPSVQTAGTDVMCTSEKNALLAIEATGAIGGIFGNSTAPAGGSPENSKEHEDTKASCYEQDAECPTESNNDTPVSTPSHSPTPKPTAVSTVIVTKTVTQLSSPVTSSQVEVTHTVTVHPPVTTTITLSDKPVTLSPTTRTISPEEASSMLSKFFEGSATILEVSTASVTPSSVEATFTTLSSPGSPPNTISLTVAPTSPPAAA</sequence>
<evidence type="ECO:0000313" key="4">
    <source>
        <dbReference type="Proteomes" id="UP000775547"/>
    </source>
</evidence>
<feature type="region of interest" description="Disordered" evidence="1">
    <location>
        <begin position="124"/>
        <end position="174"/>
    </location>
</feature>
<reference evidence="3" key="1">
    <citation type="submission" date="2020-07" db="EMBL/GenBank/DDBJ databases">
        <authorList>
            <person name="Nieuwenhuis M."/>
            <person name="Van De Peppel L.J.J."/>
        </authorList>
    </citation>
    <scope>NUCLEOTIDE SEQUENCE</scope>
    <source>
        <strain evidence="3">AP01</strain>
        <tissue evidence="3">Mycelium</tissue>
    </source>
</reference>
<organism evidence="3 4">
    <name type="scientific">Asterophora parasitica</name>
    <dbReference type="NCBI Taxonomy" id="117018"/>
    <lineage>
        <taxon>Eukaryota</taxon>
        <taxon>Fungi</taxon>
        <taxon>Dikarya</taxon>
        <taxon>Basidiomycota</taxon>
        <taxon>Agaricomycotina</taxon>
        <taxon>Agaricomycetes</taxon>
        <taxon>Agaricomycetidae</taxon>
        <taxon>Agaricales</taxon>
        <taxon>Tricholomatineae</taxon>
        <taxon>Lyophyllaceae</taxon>
        <taxon>Asterophora</taxon>
    </lineage>
</organism>
<gene>
    <name evidence="3" type="ORF">DXG03_009754</name>
</gene>
<accession>A0A9P7GAH7</accession>
<evidence type="ECO:0000313" key="3">
    <source>
        <dbReference type="EMBL" id="KAG5643705.1"/>
    </source>
</evidence>
<dbReference type="OrthoDB" id="2802667at2759"/>
<reference evidence="3" key="2">
    <citation type="submission" date="2021-10" db="EMBL/GenBank/DDBJ databases">
        <title>Phylogenomics reveals ancestral predisposition of the termite-cultivated fungus Termitomyces towards a domesticated lifestyle.</title>
        <authorList>
            <person name="Auxier B."/>
            <person name="Grum-Grzhimaylo A."/>
            <person name="Cardenas M.E."/>
            <person name="Lodge J.D."/>
            <person name="Laessoe T."/>
            <person name="Pedersen O."/>
            <person name="Smith M.E."/>
            <person name="Kuyper T.W."/>
            <person name="Franco-Molano E.A."/>
            <person name="Baroni T.J."/>
            <person name="Aanen D.K."/>
        </authorList>
    </citation>
    <scope>NUCLEOTIDE SEQUENCE</scope>
    <source>
        <strain evidence="3">AP01</strain>
        <tissue evidence="3">Mycelium</tissue>
    </source>
</reference>
<comment type="caution">
    <text evidence="3">The sequence shown here is derived from an EMBL/GenBank/DDBJ whole genome shotgun (WGS) entry which is preliminary data.</text>
</comment>